<feature type="domain" description="Hcy-binding" evidence="7">
    <location>
        <begin position="1"/>
        <end position="319"/>
    </location>
</feature>
<comment type="pathway">
    <text evidence="5">Amino-acid biosynthesis; L-methionine biosynthesis via de novo pathway.</text>
</comment>
<evidence type="ECO:0000256" key="2">
    <source>
        <dbReference type="ARBA" id="ARBA00022679"/>
    </source>
</evidence>
<sequence>MVGQVLVKNTGFSSQVIKYVGDQIDGDPLWCARFNATNPDAVIQTHLDFFEEGADIIVTNTYQASVEGFMEHLGLTKEESIDLLKKSVGLAHTARERFLTKNGKTLKEANGFPMIAASIGPYGACLHDGSEYTGSYADTVDPELMKKWHKVRIDAYLEAGVDLLAIETIPCKVEVKAIAEMLCDDYPNVKFWLSTQCKDDTSLAHGESFAEVCTMVWEYLKLRGKSNNCYGIGVNCVNPKFVTSLFKSVNDNKPSKEQIPLVVYPNSGETYDPEVGWVRKENNPPIQDYIPEWVQLGVKIIGGCCRTNSKDIPKFKEILERINC</sequence>
<dbReference type="SUPFAM" id="SSF82282">
    <property type="entry name" value="Homocysteine S-methyltransferase"/>
    <property type="match status" value="1"/>
</dbReference>
<dbReference type="InterPro" id="IPR036589">
    <property type="entry name" value="HCY_dom_sf"/>
</dbReference>
<evidence type="ECO:0000256" key="5">
    <source>
        <dbReference type="ARBA" id="ARBA00034478"/>
    </source>
</evidence>
<comment type="cofactor">
    <cofactor evidence="6">
        <name>Zn(2+)</name>
        <dbReference type="ChEBI" id="CHEBI:29105"/>
    </cofactor>
</comment>
<keyword evidence="3 6" id="KW-0479">Metal-binding</keyword>
<dbReference type="OMA" id="CCKIFAE"/>
<dbReference type="Proteomes" id="UP000594454">
    <property type="component" value="Chromosome 1"/>
</dbReference>
<dbReference type="AlphaFoldDB" id="A0A7R8UF32"/>
<dbReference type="Gene3D" id="3.20.20.330">
    <property type="entry name" value="Homocysteine-binding-like domain"/>
    <property type="match status" value="1"/>
</dbReference>
<evidence type="ECO:0000256" key="1">
    <source>
        <dbReference type="ARBA" id="ARBA00022603"/>
    </source>
</evidence>
<feature type="binding site" evidence="6">
    <location>
        <position position="304"/>
    </location>
    <ligand>
        <name>Zn(2+)</name>
        <dbReference type="ChEBI" id="CHEBI:29105"/>
    </ligand>
</feature>
<reference evidence="8 9" key="1">
    <citation type="submission" date="2020-11" db="EMBL/GenBank/DDBJ databases">
        <authorList>
            <person name="Wallbank WR R."/>
            <person name="Pardo Diaz C."/>
            <person name="Kozak K."/>
            <person name="Martin S."/>
            <person name="Jiggins C."/>
            <person name="Moest M."/>
            <person name="Warren A I."/>
            <person name="Generalovic N T."/>
            <person name="Byers J.R.P. K."/>
            <person name="Montejo-Kovacevich G."/>
            <person name="Yen C E."/>
        </authorList>
    </citation>
    <scope>NUCLEOTIDE SEQUENCE [LARGE SCALE GENOMIC DNA]</scope>
</reference>
<dbReference type="GO" id="GO:0009086">
    <property type="term" value="P:methionine biosynthetic process"/>
    <property type="evidence" value="ECO:0007669"/>
    <property type="project" value="InterPro"/>
</dbReference>
<dbReference type="InterPro" id="IPR051486">
    <property type="entry name" value="Hcy_S-methyltransferase"/>
</dbReference>
<dbReference type="NCBIfam" id="NF007020">
    <property type="entry name" value="PRK09485.1"/>
    <property type="match status" value="1"/>
</dbReference>
<dbReference type="FunFam" id="3.20.20.330:FF:000002">
    <property type="entry name" value="Homocysteine S-methyltransferase"/>
    <property type="match status" value="1"/>
</dbReference>
<keyword evidence="1 6" id="KW-0489">Methyltransferase</keyword>
<dbReference type="InParanoid" id="A0A7R8UF32"/>
<dbReference type="PANTHER" id="PTHR46015:SF1">
    <property type="entry name" value="HOMOCYSTEINE S-METHYLTRANSFERASE-LIKE ISOFORM 1"/>
    <property type="match status" value="1"/>
</dbReference>
<feature type="binding site" evidence="6">
    <location>
        <position position="236"/>
    </location>
    <ligand>
        <name>Zn(2+)</name>
        <dbReference type="ChEBI" id="CHEBI:29105"/>
    </ligand>
</feature>
<dbReference type="OrthoDB" id="261426at2759"/>
<dbReference type="InterPro" id="IPR003726">
    <property type="entry name" value="HCY_dom"/>
</dbReference>
<keyword evidence="2 6" id="KW-0808">Transferase</keyword>
<dbReference type="InterPro" id="IPR017226">
    <property type="entry name" value="BHMT-like"/>
</dbReference>
<gene>
    <name evidence="8" type="ORF">HERILL_LOCUS2812</name>
</gene>
<evidence type="ECO:0000313" key="8">
    <source>
        <dbReference type="EMBL" id="CAD7079601.1"/>
    </source>
</evidence>
<dbReference type="GO" id="GO:0033528">
    <property type="term" value="P:S-methylmethionine cycle"/>
    <property type="evidence" value="ECO:0007669"/>
    <property type="project" value="TreeGrafter"/>
</dbReference>
<evidence type="ECO:0000256" key="6">
    <source>
        <dbReference type="PROSITE-ProRule" id="PRU00333"/>
    </source>
</evidence>
<dbReference type="GO" id="GO:0008270">
    <property type="term" value="F:zinc ion binding"/>
    <property type="evidence" value="ECO:0007669"/>
    <property type="project" value="InterPro"/>
</dbReference>
<dbReference type="PIRSF" id="PIRSF037505">
    <property type="entry name" value="Betaine_HMT"/>
    <property type="match status" value="1"/>
</dbReference>
<protein>
    <recommendedName>
        <fullName evidence="7">Hcy-binding domain-containing protein</fullName>
    </recommendedName>
</protein>
<keyword evidence="4 6" id="KW-0862">Zinc</keyword>
<feature type="binding site" evidence="6">
    <location>
        <position position="305"/>
    </location>
    <ligand>
        <name>Zn(2+)</name>
        <dbReference type="ChEBI" id="CHEBI:29105"/>
    </ligand>
</feature>
<dbReference type="UniPathway" id="UPA00051">
    <property type="reaction ID" value="UER00083"/>
</dbReference>
<organism evidence="8 9">
    <name type="scientific">Hermetia illucens</name>
    <name type="common">Black soldier fly</name>
    <dbReference type="NCBI Taxonomy" id="343691"/>
    <lineage>
        <taxon>Eukaryota</taxon>
        <taxon>Metazoa</taxon>
        <taxon>Ecdysozoa</taxon>
        <taxon>Arthropoda</taxon>
        <taxon>Hexapoda</taxon>
        <taxon>Insecta</taxon>
        <taxon>Pterygota</taxon>
        <taxon>Neoptera</taxon>
        <taxon>Endopterygota</taxon>
        <taxon>Diptera</taxon>
        <taxon>Brachycera</taxon>
        <taxon>Stratiomyomorpha</taxon>
        <taxon>Stratiomyidae</taxon>
        <taxon>Hermetiinae</taxon>
        <taxon>Hermetia</taxon>
    </lineage>
</organism>
<dbReference type="PROSITE" id="PS50970">
    <property type="entry name" value="HCY"/>
    <property type="match status" value="1"/>
</dbReference>
<accession>A0A7R8UF32</accession>
<evidence type="ECO:0000256" key="4">
    <source>
        <dbReference type="ARBA" id="ARBA00022833"/>
    </source>
</evidence>
<proteinExistence type="predicted"/>
<evidence type="ECO:0000259" key="7">
    <source>
        <dbReference type="PROSITE" id="PS50970"/>
    </source>
</evidence>
<keyword evidence="9" id="KW-1185">Reference proteome</keyword>
<dbReference type="GO" id="GO:0008898">
    <property type="term" value="F:S-adenosylmethionine-homocysteine S-methyltransferase activity"/>
    <property type="evidence" value="ECO:0007669"/>
    <property type="project" value="TreeGrafter"/>
</dbReference>
<name>A0A7R8UF32_HERIL</name>
<evidence type="ECO:0000313" key="9">
    <source>
        <dbReference type="Proteomes" id="UP000594454"/>
    </source>
</evidence>
<dbReference type="EMBL" id="LR899009">
    <property type="protein sequence ID" value="CAD7079601.1"/>
    <property type="molecule type" value="Genomic_DNA"/>
</dbReference>
<dbReference type="PANTHER" id="PTHR46015">
    <property type="entry name" value="ZGC:172121"/>
    <property type="match status" value="1"/>
</dbReference>
<dbReference type="Pfam" id="PF02574">
    <property type="entry name" value="S-methyl_trans"/>
    <property type="match status" value="1"/>
</dbReference>
<evidence type="ECO:0000256" key="3">
    <source>
        <dbReference type="ARBA" id="ARBA00022723"/>
    </source>
</evidence>
<dbReference type="GO" id="GO:0032259">
    <property type="term" value="P:methylation"/>
    <property type="evidence" value="ECO:0007669"/>
    <property type="project" value="UniProtKB-KW"/>
</dbReference>